<feature type="compositionally biased region" description="Basic and acidic residues" evidence="1">
    <location>
        <begin position="189"/>
        <end position="220"/>
    </location>
</feature>
<evidence type="ECO:0000313" key="3">
    <source>
        <dbReference type="Proteomes" id="UP000054560"/>
    </source>
</evidence>
<organism evidence="2 3">
    <name type="scientific">Sphaeroforma arctica JP610</name>
    <dbReference type="NCBI Taxonomy" id="667725"/>
    <lineage>
        <taxon>Eukaryota</taxon>
        <taxon>Ichthyosporea</taxon>
        <taxon>Ichthyophonida</taxon>
        <taxon>Sphaeroforma</taxon>
    </lineage>
</organism>
<keyword evidence="3" id="KW-1185">Reference proteome</keyword>
<feature type="region of interest" description="Disordered" evidence="1">
    <location>
        <begin position="1"/>
        <end position="259"/>
    </location>
</feature>
<dbReference type="EMBL" id="KQ241618">
    <property type="protein sequence ID" value="KNC87223.1"/>
    <property type="molecule type" value="Genomic_DNA"/>
</dbReference>
<dbReference type="Proteomes" id="UP000054560">
    <property type="component" value="Unassembled WGS sequence"/>
</dbReference>
<feature type="compositionally biased region" description="Basic and acidic residues" evidence="1">
    <location>
        <begin position="58"/>
        <end position="72"/>
    </location>
</feature>
<sequence length="295" mass="34291">MSGESRHRGRSSDVEESGRCKSSTKIRSSSRDSSRRRDKHRQSSSDEDDDRNGHRRSDRNYDRNRHISPHRDERRRRHDSTNRDGADKRDKGKGGERDERYRKEKRGSDDAENSGRRHKDKPSYADDDRGRRGSKKSGRSEKDTSLRDNEVARGGSRRRSISEDNRPGEQRDLGENNREKNGRKSGGSESDKDGRHRDSEALTIHDEKDRETQENDKSRGGENVVQRRVGRTAAEKPQTDSYGRQINYNREAHEREKEKLDADKAKFDKVFLVDSCHCTVNVDTWVRIQANYLHM</sequence>
<feature type="compositionally biased region" description="Basic and acidic residues" evidence="1">
    <location>
        <begin position="160"/>
        <end position="182"/>
    </location>
</feature>
<name>A0A0L0GG13_9EUKA</name>
<protein>
    <submittedName>
        <fullName evidence="2">Uncharacterized protein</fullName>
    </submittedName>
</protein>
<dbReference type="AlphaFoldDB" id="A0A0L0GG13"/>
<feature type="compositionally biased region" description="Basic and acidic residues" evidence="1">
    <location>
        <begin position="1"/>
        <end position="19"/>
    </location>
</feature>
<dbReference type="GeneID" id="25901162"/>
<reference evidence="2 3" key="1">
    <citation type="submission" date="2011-02" db="EMBL/GenBank/DDBJ databases">
        <title>The Genome Sequence of Sphaeroforma arctica JP610.</title>
        <authorList>
            <consortium name="The Broad Institute Genome Sequencing Platform"/>
            <person name="Russ C."/>
            <person name="Cuomo C."/>
            <person name="Young S.K."/>
            <person name="Zeng Q."/>
            <person name="Gargeya S."/>
            <person name="Alvarado L."/>
            <person name="Berlin A."/>
            <person name="Chapman S.B."/>
            <person name="Chen Z."/>
            <person name="Freedman E."/>
            <person name="Gellesch M."/>
            <person name="Goldberg J."/>
            <person name="Griggs A."/>
            <person name="Gujja S."/>
            <person name="Heilman E."/>
            <person name="Heiman D."/>
            <person name="Howarth C."/>
            <person name="Mehta T."/>
            <person name="Neiman D."/>
            <person name="Pearson M."/>
            <person name="Roberts A."/>
            <person name="Saif S."/>
            <person name="Shea T."/>
            <person name="Shenoy N."/>
            <person name="Sisk P."/>
            <person name="Stolte C."/>
            <person name="Sykes S."/>
            <person name="White J."/>
            <person name="Yandava C."/>
            <person name="Burger G."/>
            <person name="Gray M.W."/>
            <person name="Holland P.W.H."/>
            <person name="King N."/>
            <person name="Lang F.B.F."/>
            <person name="Roger A.J."/>
            <person name="Ruiz-Trillo I."/>
            <person name="Haas B."/>
            <person name="Nusbaum C."/>
            <person name="Birren B."/>
        </authorList>
    </citation>
    <scope>NUCLEOTIDE SEQUENCE [LARGE SCALE GENOMIC DNA]</scope>
    <source>
        <strain evidence="2 3">JP610</strain>
    </source>
</reference>
<feature type="compositionally biased region" description="Polar residues" evidence="1">
    <location>
        <begin position="239"/>
        <end position="248"/>
    </location>
</feature>
<dbReference type="RefSeq" id="XP_014161125.1">
    <property type="nucleotide sequence ID" value="XM_014305650.1"/>
</dbReference>
<evidence type="ECO:0000256" key="1">
    <source>
        <dbReference type="SAM" id="MobiDB-lite"/>
    </source>
</evidence>
<evidence type="ECO:0000313" key="2">
    <source>
        <dbReference type="EMBL" id="KNC87223.1"/>
    </source>
</evidence>
<feature type="compositionally biased region" description="Basic and acidic residues" evidence="1">
    <location>
        <begin position="250"/>
        <end position="259"/>
    </location>
</feature>
<gene>
    <name evidence="2" type="ORF">SARC_00658</name>
</gene>
<feature type="compositionally biased region" description="Basic and acidic residues" evidence="1">
    <location>
        <begin position="138"/>
        <end position="151"/>
    </location>
</feature>
<proteinExistence type="predicted"/>
<feature type="compositionally biased region" description="Basic and acidic residues" evidence="1">
    <location>
        <begin position="79"/>
        <end position="131"/>
    </location>
</feature>
<accession>A0A0L0GG13</accession>